<protein>
    <recommendedName>
        <fullName evidence="4">Post-SET domain-containing protein</fullName>
    </recommendedName>
</protein>
<feature type="region of interest" description="Disordered" evidence="1">
    <location>
        <begin position="143"/>
        <end position="244"/>
    </location>
</feature>
<dbReference type="AlphaFoldDB" id="A0A345I0R4"/>
<evidence type="ECO:0000313" key="3">
    <source>
        <dbReference type="Proteomes" id="UP000253868"/>
    </source>
</evidence>
<evidence type="ECO:0000256" key="1">
    <source>
        <dbReference type="SAM" id="MobiDB-lite"/>
    </source>
</evidence>
<dbReference type="KEGG" id="spad:DVK44_12075"/>
<gene>
    <name evidence="2" type="ORF">DVK44_12075</name>
</gene>
<keyword evidence="3" id="KW-1185">Reference proteome</keyword>
<dbReference type="Proteomes" id="UP000253868">
    <property type="component" value="Chromosome"/>
</dbReference>
<accession>A0A345I0R4</accession>
<feature type="compositionally biased region" description="Low complexity" evidence="1">
    <location>
        <begin position="176"/>
        <end position="199"/>
    </location>
</feature>
<reference evidence="3" key="1">
    <citation type="submission" date="2018-07" db="EMBL/GenBank/DDBJ databases">
        <authorList>
            <person name="Zhao J."/>
        </authorList>
    </citation>
    <scope>NUCLEOTIDE SEQUENCE [LARGE SCALE GENOMIC DNA]</scope>
    <source>
        <strain evidence="3">GSSD-12</strain>
    </source>
</reference>
<dbReference type="EMBL" id="CP031194">
    <property type="protein sequence ID" value="AXG82538.1"/>
    <property type="molecule type" value="Genomic_DNA"/>
</dbReference>
<sequence>MAAGGLDERVLGRRWTVRLDGVGRGSVAVRVSCSRPSCAARLLPSAAAGREAAVEHLKAHLRAAAAPRAEAYCACKAEGCRGHVRPADRGERAEHWRCGGAVVLAVLGDREGRWWQALECCSRCAAATPGTKIVSTAAQVSAASGAVSRTAPAPARVRAAEGRPAGLPASAQFSHSATAPVPQPVSASASASGSTSGSAAGSGFGSGAAPASGSAPAPGPAPGPAASGDASVPGPGRRRPRRPKIAQRIIPYDLRPVVLRDELIELGDLFRAYQRRSEPDLALLADLHARKARAFIAWADATCDTGLRLDAQRAEQAATAARLQHQHRTGVSSEDPSGVTRLLTGAAQWEHARSVLAHVTDSTPLPGPEARLLVVMLTLRAAHSGTGNLVGQDLNSLGLSDPEQLMAELIDCGWLSIPGTVDDLVVSRPENPTPVTVPSLTPQPDAPGPFVFGKKMRPKLSGWAQRVISDKKLRKSKAPADVRLLALTLATRISANGRLGSSGEGVALDFLASACAVDRDELPCLIERLTAADWLAEAVVTETHLTGRLTERVLPLTCPLPTVAAPADDD</sequence>
<feature type="compositionally biased region" description="Low complexity" evidence="1">
    <location>
        <begin position="207"/>
        <end position="216"/>
    </location>
</feature>
<organism evidence="2 3">
    <name type="scientific">Streptomyces paludis</name>
    <dbReference type="NCBI Taxonomy" id="2282738"/>
    <lineage>
        <taxon>Bacteria</taxon>
        <taxon>Bacillati</taxon>
        <taxon>Actinomycetota</taxon>
        <taxon>Actinomycetes</taxon>
        <taxon>Kitasatosporales</taxon>
        <taxon>Streptomycetaceae</taxon>
        <taxon>Streptomyces</taxon>
    </lineage>
</organism>
<name>A0A345I0R4_9ACTN</name>
<evidence type="ECO:0008006" key="4">
    <source>
        <dbReference type="Google" id="ProtNLM"/>
    </source>
</evidence>
<evidence type="ECO:0000313" key="2">
    <source>
        <dbReference type="EMBL" id="AXG82538.1"/>
    </source>
</evidence>
<dbReference type="OrthoDB" id="3869077at2"/>
<proteinExistence type="predicted"/>
<feature type="compositionally biased region" description="Low complexity" evidence="1">
    <location>
        <begin position="143"/>
        <end position="165"/>
    </location>
</feature>
<feature type="compositionally biased region" description="Low complexity" evidence="1">
    <location>
        <begin position="224"/>
        <end position="235"/>
    </location>
</feature>